<dbReference type="AlphaFoldDB" id="A0ABD2CVJ2"/>
<keyword evidence="1" id="KW-0812">Transmembrane</keyword>
<dbReference type="Proteomes" id="UP001607303">
    <property type="component" value="Unassembled WGS sequence"/>
</dbReference>
<gene>
    <name evidence="2" type="ORF">V1477_002767</name>
</gene>
<accession>A0ABD2CVJ2</accession>
<keyword evidence="3" id="KW-1185">Reference proteome</keyword>
<comment type="caution">
    <text evidence="2">The sequence shown here is derived from an EMBL/GenBank/DDBJ whole genome shotgun (WGS) entry which is preliminary data.</text>
</comment>
<protein>
    <submittedName>
        <fullName evidence="2">Uncharacterized protein</fullName>
    </submittedName>
</protein>
<feature type="transmembrane region" description="Helical" evidence="1">
    <location>
        <begin position="52"/>
        <end position="78"/>
    </location>
</feature>
<dbReference type="EMBL" id="JAYRBN010000028">
    <property type="protein sequence ID" value="KAL2749157.1"/>
    <property type="molecule type" value="Genomic_DNA"/>
</dbReference>
<proteinExistence type="predicted"/>
<name>A0ABD2CVJ2_VESMC</name>
<sequence>MPKIFNAELESAATRFIKVYTLCQKCFLFDVPNIFLWNKFNHRQLIKLKLKLIIILTPLVNIIANLLYLLIFYVYVYLCAQIIFDFDPTTTGYFVSAQKRCPKQ</sequence>
<evidence type="ECO:0000313" key="2">
    <source>
        <dbReference type="EMBL" id="KAL2749157.1"/>
    </source>
</evidence>
<reference evidence="2 3" key="1">
    <citation type="journal article" date="2024" name="Ann. Entomol. Soc. Am.">
        <title>Genomic analyses of the southern and eastern yellowjacket wasps (Hymenoptera: Vespidae) reveal evolutionary signatures of social life.</title>
        <authorList>
            <person name="Catto M.A."/>
            <person name="Caine P.B."/>
            <person name="Orr S.E."/>
            <person name="Hunt B.G."/>
            <person name="Goodisman M.A.D."/>
        </authorList>
    </citation>
    <scope>NUCLEOTIDE SEQUENCE [LARGE SCALE GENOMIC DNA]</scope>
    <source>
        <strain evidence="2">232</strain>
        <tissue evidence="2">Head and thorax</tissue>
    </source>
</reference>
<keyword evidence="1" id="KW-1133">Transmembrane helix</keyword>
<organism evidence="2 3">
    <name type="scientific">Vespula maculifrons</name>
    <name type="common">Eastern yellow jacket</name>
    <name type="synonym">Wasp</name>
    <dbReference type="NCBI Taxonomy" id="7453"/>
    <lineage>
        <taxon>Eukaryota</taxon>
        <taxon>Metazoa</taxon>
        <taxon>Ecdysozoa</taxon>
        <taxon>Arthropoda</taxon>
        <taxon>Hexapoda</taxon>
        <taxon>Insecta</taxon>
        <taxon>Pterygota</taxon>
        <taxon>Neoptera</taxon>
        <taxon>Endopterygota</taxon>
        <taxon>Hymenoptera</taxon>
        <taxon>Apocrita</taxon>
        <taxon>Aculeata</taxon>
        <taxon>Vespoidea</taxon>
        <taxon>Vespidae</taxon>
        <taxon>Vespinae</taxon>
        <taxon>Vespula</taxon>
    </lineage>
</organism>
<evidence type="ECO:0000313" key="3">
    <source>
        <dbReference type="Proteomes" id="UP001607303"/>
    </source>
</evidence>
<keyword evidence="1" id="KW-0472">Membrane</keyword>
<evidence type="ECO:0000256" key="1">
    <source>
        <dbReference type="SAM" id="Phobius"/>
    </source>
</evidence>